<dbReference type="Pfam" id="PF13180">
    <property type="entry name" value="PDZ_2"/>
    <property type="match status" value="1"/>
</dbReference>
<feature type="active site" evidence="1">
    <location>
        <position position="283"/>
    </location>
</feature>
<accession>A0A3S1BW34</accession>
<dbReference type="Gene3D" id="2.30.42.10">
    <property type="match status" value="1"/>
</dbReference>
<evidence type="ECO:0000259" key="4">
    <source>
        <dbReference type="PROSITE" id="PS51786"/>
    </source>
</evidence>
<feature type="domain" description="PDZ" evidence="3">
    <location>
        <begin position="125"/>
        <end position="191"/>
    </location>
</feature>
<protein>
    <recommendedName>
        <fullName evidence="1">endopeptidase La</fullName>
        <ecNumber evidence="1">3.4.21.53</ecNumber>
    </recommendedName>
</protein>
<reference evidence="5 6" key="1">
    <citation type="submission" date="2018-12" db="EMBL/GenBank/DDBJ databases">
        <authorList>
            <person name="Sun L."/>
            <person name="Chen Z."/>
        </authorList>
    </citation>
    <scope>NUCLEOTIDE SEQUENCE [LARGE SCALE GENOMIC DNA]</scope>
    <source>
        <strain evidence="5 6">3-5-3</strain>
    </source>
</reference>
<keyword evidence="6" id="KW-1185">Reference proteome</keyword>
<evidence type="ECO:0000256" key="2">
    <source>
        <dbReference type="SAM" id="Phobius"/>
    </source>
</evidence>
<dbReference type="EC" id="3.4.21.53" evidence="1"/>
<keyword evidence="1" id="KW-0645">Protease</keyword>
<dbReference type="Pfam" id="PF05362">
    <property type="entry name" value="Lon_C"/>
    <property type="match status" value="1"/>
</dbReference>
<feature type="transmembrane region" description="Helical" evidence="2">
    <location>
        <begin position="12"/>
        <end position="34"/>
    </location>
</feature>
<dbReference type="InterPro" id="IPR001478">
    <property type="entry name" value="PDZ"/>
</dbReference>
<dbReference type="AlphaFoldDB" id="A0A3S1BW34"/>
<dbReference type="InterPro" id="IPR027065">
    <property type="entry name" value="Lon_Prtase"/>
</dbReference>
<feature type="domain" description="Lon proteolytic" evidence="4">
    <location>
        <begin position="230"/>
        <end position="340"/>
    </location>
</feature>
<dbReference type="InterPro" id="IPR008269">
    <property type="entry name" value="Lon_proteolytic"/>
</dbReference>
<dbReference type="InterPro" id="IPR014721">
    <property type="entry name" value="Ribsml_uS5_D2-typ_fold_subgr"/>
</dbReference>
<dbReference type="SUPFAM" id="SSF50156">
    <property type="entry name" value="PDZ domain-like"/>
    <property type="match status" value="1"/>
</dbReference>
<dbReference type="SMART" id="SM00228">
    <property type="entry name" value="PDZ"/>
    <property type="match status" value="1"/>
</dbReference>
<name>A0A3S1BW34_9BACL</name>
<dbReference type="PROSITE" id="PS50106">
    <property type="entry name" value="PDZ"/>
    <property type="match status" value="1"/>
</dbReference>
<evidence type="ECO:0000313" key="5">
    <source>
        <dbReference type="EMBL" id="RUT35633.1"/>
    </source>
</evidence>
<evidence type="ECO:0000313" key="6">
    <source>
        <dbReference type="Proteomes" id="UP000272464"/>
    </source>
</evidence>
<sequence length="344" mass="37590">MKPLHNRIRKSALILIASVILLGGMYLIPLPYYLKEPGDLEALAPRITVENGHKNEQGSFYLTTVLSSKLNVYNWIASFFRDDVQIEKAKDVKGGLTDEEYSFLLRHMMSTSQQNAIIAGLKEAGVTVPAHHKGVFVTSIIPESNLANKLDVGDVITAVDGQPTRKASDMIDYIRHKKAGEAVSLSYRHRDNDHTESVKLIQLPSGKPGLGIMPEDEYAINPPRNVTIEASDIGGPSAGLMFSLEVYSQTLPNYDLTRGYQIAGTGALDIQGNVQQIGGIRDKIVAAHAAGIDIFFAPADVKPGDSNTKDILDEAKKRGYKITIVPVKSTHEAVAYLRKLTPKS</sequence>
<evidence type="ECO:0000256" key="1">
    <source>
        <dbReference type="PROSITE-ProRule" id="PRU01122"/>
    </source>
</evidence>
<comment type="similarity">
    <text evidence="1">Belongs to the peptidase S16 family.</text>
</comment>
<keyword evidence="2" id="KW-0812">Transmembrane</keyword>
<comment type="catalytic activity">
    <reaction evidence="1">
        <text>Hydrolysis of proteins in presence of ATP.</text>
        <dbReference type="EC" id="3.4.21.53"/>
    </reaction>
</comment>
<dbReference type="SUPFAM" id="SSF54211">
    <property type="entry name" value="Ribosomal protein S5 domain 2-like"/>
    <property type="match status" value="1"/>
</dbReference>
<dbReference type="GO" id="GO:0004176">
    <property type="term" value="F:ATP-dependent peptidase activity"/>
    <property type="evidence" value="ECO:0007669"/>
    <property type="project" value="UniProtKB-UniRule"/>
</dbReference>
<keyword evidence="1" id="KW-0378">Hydrolase</keyword>
<dbReference type="GO" id="GO:0030163">
    <property type="term" value="P:protein catabolic process"/>
    <property type="evidence" value="ECO:0007669"/>
    <property type="project" value="InterPro"/>
</dbReference>
<organism evidence="5 6">
    <name type="scientific">Paenibacillus zeisoli</name>
    <dbReference type="NCBI Taxonomy" id="2496267"/>
    <lineage>
        <taxon>Bacteria</taxon>
        <taxon>Bacillati</taxon>
        <taxon>Bacillota</taxon>
        <taxon>Bacilli</taxon>
        <taxon>Bacillales</taxon>
        <taxon>Paenibacillaceae</taxon>
        <taxon>Paenibacillus</taxon>
    </lineage>
</organism>
<keyword evidence="2" id="KW-0472">Membrane</keyword>
<dbReference type="Proteomes" id="UP000272464">
    <property type="component" value="Unassembled WGS sequence"/>
</dbReference>
<evidence type="ECO:0000259" key="3">
    <source>
        <dbReference type="PROSITE" id="PS50106"/>
    </source>
</evidence>
<dbReference type="GO" id="GO:0004252">
    <property type="term" value="F:serine-type endopeptidase activity"/>
    <property type="evidence" value="ECO:0007669"/>
    <property type="project" value="UniProtKB-UniRule"/>
</dbReference>
<dbReference type="InterPro" id="IPR020568">
    <property type="entry name" value="Ribosomal_Su5_D2-typ_SF"/>
</dbReference>
<dbReference type="PROSITE" id="PS51786">
    <property type="entry name" value="LON_PROTEOLYTIC"/>
    <property type="match status" value="1"/>
</dbReference>
<dbReference type="OrthoDB" id="2356897at2"/>
<dbReference type="NCBIfam" id="NF041438">
    <property type="entry name" value="SepM_fam_S16"/>
    <property type="match status" value="1"/>
</dbReference>
<dbReference type="RefSeq" id="WP_127197333.1">
    <property type="nucleotide sequence ID" value="NZ_RZNX01000001.1"/>
</dbReference>
<dbReference type="GO" id="GO:0006508">
    <property type="term" value="P:proteolysis"/>
    <property type="evidence" value="ECO:0007669"/>
    <property type="project" value="UniProtKB-KW"/>
</dbReference>
<comment type="caution">
    <text evidence="5">The sequence shown here is derived from an EMBL/GenBank/DDBJ whole genome shotgun (WGS) entry which is preliminary data.</text>
</comment>
<dbReference type="Gene3D" id="3.30.230.10">
    <property type="match status" value="1"/>
</dbReference>
<dbReference type="EMBL" id="RZNX01000001">
    <property type="protein sequence ID" value="RUT35633.1"/>
    <property type="molecule type" value="Genomic_DNA"/>
</dbReference>
<keyword evidence="1" id="KW-0720">Serine protease</keyword>
<proteinExistence type="inferred from homology"/>
<dbReference type="GO" id="GO:0005524">
    <property type="term" value="F:ATP binding"/>
    <property type="evidence" value="ECO:0007669"/>
    <property type="project" value="InterPro"/>
</dbReference>
<gene>
    <name evidence="5" type="ORF">EJP77_01015</name>
</gene>
<dbReference type="InterPro" id="IPR036034">
    <property type="entry name" value="PDZ_sf"/>
</dbReference>
<keyword evidence="2" id="KW-1133">Transmembrane helix</keyword>
<dbReference type="PANTHER" id="PTHR10046">
    <property type="entry name" value="ATP DEPENDENT LON PROTEASE FAMILY MEMBER"/>
    <property type="match status" value="1"/>
</dbReference>
<feature type="active site" evidence="1">
    <location>
        <position position="237"/>
    </location>
</feature>